<keyword evidence="11" id="KW-0585">Phenylalanine catabolism</keyword>
<evidence type="ECO:0000313" key="16">
    <source>
        <dbReference type="RefSeq" id="XP_017767921.1"/>
    </source>
</evidence>
<comment type="subunit">
    <text evidence="4 13">Homodimer.</text>
</comment>
<dbReference type="InterPro" id="IPR005957">
    <property type="entry name" value="Tyrosine_aminoTrfase"/>
</dbReference>
<dbReference type="PANTHER" id="PTHR45744">
    <property type="entry name" value="TYROSINE AMINOTRANSFERASE"/>
    <property type="match status" value="1"/>
</dbReference>
<dbReference type="InterPro" id="IPR005958">
    <property type="entry name" value="TyrNic_aminoTrfase"/>
</dbReference>
<evidence type="ECO:0000313" key="15">
    <source>
        <dbReference type="Proteomes" id="UP000695000"/>
    </source>
</evidence>
<comment type="function">
    <text evidence="13">Transaminase involved in tyrosine breakdown. Converts tyrosine to p-hydroxyphenylpyruvate.</text>
</comment>
<evidence type="ECO:0000256" key="10">
    <source>
        <dbReference type="ARBA" id="ARBA00022898"/>
    </source>
</evidence>
<name>A0ABM1M021_NICVS</name>
<evidence type="ECO:0000256" key="11">
    <source>
        <dbReference type="ARBA" id="ARBA00023232"/>
    </source>
</evidence>
<evidence type="ECO:0000256" key="12">
    <source>
        <dbReference type="ARBA" id="ARBA00047798"/>
    </source>
</evidence>
<dbReference type="GeneID" id="108556355"/>
<dbReference type="PRINTS" id="PR00753">
    <property type="entry name" value="ACCSYNTHASE"/>
</dbReference>
<comment type="pathway">
    <text evidence="2 13">Amino-acid degradation; L-phenylalanine degradation; acetoacetate and fumarate from L-phenylalanine: step 2/6.</text>
</comment>
<comment type="catalytic activity">
    <reaction evidence="12 13">
        <text>L-tyrosine + 2-oxoglutarate = 3-(4-hydroxyphenyl)pyruvate + L-glutamate</text>
        <dbReference type="Rhea" id="RHEA:15093"/>
        <dbReference type="ChEBI" id="CHEBI:16810"/>
        <dbReference type="ChEBI" id="CHEBI:29985"/>
        <dbReference type="ChEBI" id="CHEBI:36242"/>
        <dbReference type="ChEBI" id="CHEBI:58315"/>
        <dbReference type="EC" id="2.6.1.5"/>
    </reaction>
</comment>
<evidence type="ECO:0000256" key="3">
    <source>
        <dbReference type="ARBA" id="ARBA00007441"/>
    </source>
</evidence>
<evidence type="ECO:0000256" key="7">
    <source>
        <dbReference type="ARBA" id="ARBA00022576"/>
    </source>
</evidence>
<evidence type="ECO:0000256" key="8">
    <source>
        <dbReference type="ARBA" id="ARBA00022679"/>
    </source>
</evidence>
<dbReference type="InterPro" id="IPR004839">
    <property type="entry name" value="Aminotransferase_I/II_large"/>
</dbReference>
<evidence type="ECO:0000256" key="1">
    <source>
        <dbReference type="ARBA" id="ARBA00001933"/>
    </source>
</evidence>
<dbReference type="PANTHER" id="PTHR45744:SF2">
    <property type="entry name" value="TYROSINE AMINOTRANSFERASE"/>
    <property type="match status" value="1"/>
</dbReference>
<keyword evidence="9" id="KW-0828">Tyrosine catabolism</keyword>
<dbReference type="Gene3D" id="3.40.640.10">
    <property type="entry name" value="Type I PLP-dependent aspartate aminotransferase-like (Major domain)"/>
    <property type="match status" value="1"/>
</dbReference>
<sequence length="443" mass="48929">MLDTPPKNVTINKIYYKKTADPVSDKWDVPISTTAKNCRNYIREIVDNLNLEPNPNKKVIALSIGDPTVYGNLVPAKETTDALIETVLNGKHNGYGGSCGLDCSRNAVAEYLSYDGVEVQAEDVILCSGCSSSLDLCITVLADGTRGQNILVPKPGFPIYRTLAESMGVEVRHYDLLPEENWELDLDDVESKIDSKTAAIVINNPSNPCGSVYSEEHLRNVLRLAERNKIPIIADEIYERLVFPGNKFVSVASLGAKVPLLICGGLAKRFLVPGWRLGWIVVHDPVGAFAAVRKGLVCLSQRIIGSNTLVQGAMTKILLETPQSFHDELMNTLIETANIAYEEIGKIRGLKPFMPQGAMYMMVQIKSECFPQFNDGLEFVSKLMEEESTFCLPGEAFGLGGYMRIIITVPKELMVEACERLANFCNKYYKPKPCQLLPPVSIE</sequence>
<dbReference type="CDD" id="cd00609">
    <property type="entry name" value="AAT_like"/>
    <property type="match status" value="1"/>
</dbReference>
<proteinExistence type="inferred from homology"/>
<dbReference type="InterPro" id="IPR015421">
    <property type="entry name" value="PyrdxlP-dep_Trfase_major"/>
</dbReference>
<dbReference type="EC" id="2.6.1.5" evidence="5 13"/>
<dbReference type="NCBIfam" id="TIGR01264">
    <property type="entry name" value="tyr_amTase_E"/>
    <property type="match status" value="1"/>
</dbReference>
<evidence type="ECO:0000256" key="4">
    <source>
        <dbReference type="ARBA" id="ARBA00011738"/>
    </source>
</evidence>
<dbReference type="NCBIfam" id="TIGR01265">
    <property type="entry name" value="tyr_nico_aTase"/>
    <property type="match status" value="1"/>
</dbReference>
<evidence type="ECO:0000256" key="6">
    <source>
        <dbReference type="ARBA" id="ARBA00015959"/>
    </source>
</evidence>
<dbReference type="InterPro" id="IPR015424">
    <property type="entry name" value="PyrdxlP-dep_Trfase"/>
</dbReference>
<comment type="cofactor">
    <cofactor evidence="1 13">
        <name>pyridoxal 5'-phosphate</name>
        <dbReference type="ChEBI" id="CHEBI:597326"/>
    </cofactor>
</comment>
<accession>A0ABM1M021</accession>
<dbReference type="Proteomes" id="UP000695000">
    <property type="component" value="Unplaced"/>
</dbReference>
<dbReference type="InterPro" id="IPR004838">
    <property type="entry name" value="NHTrfase_class1_PyrdxlP-BS"/>
</dbReference>
<dbReference type="Gene3D" id="3.90.1150.10">
    <property type="entry name" value="Aspartate Aminotransferase, domain 1"/>
    <property type="match status" value="1"/>
</dbReference>
<dbReference type="SUPFAM" id="SSF53383">
    <property type="entry name" value="PLP-dependent transferases"/>
    <property type="match status" value="1"/>
</dbReference>
<evidence type="ECO:0000259" key="14">
    <source>
        <dbReference type="Pfam" id="PF00155"/>
    </source>
</evidence>
<protein>
    <recommendedName>
        <fullName evidence="6 13">Tyrosine aminotransferase</fullName>
        <shortName evidence="13">TAT</shortName>
        <ecNumber evidence="5 13">2.6.1.5</ecNumber>
    </recommendedName>
</protein>
<evidence type="ECO:0000256" key="5">
    <source>
        <dbReference type="ARBA" id="ARBA00012749"/>
    </source>
</evidence>
<feature type="domain" description="Aminotransferase class I/classII large" evidence="14">
    <location>
        <begin position="57"/>
        <end position="421"/>
    </location>
</feature>
<evidence type="ECO:0000256" key="2">
    <source>
        <dbReference type="ARBA" id="ARBA00005203"/>
    </source>
</evidence>
<dbReference type="RefSeq" id="XP_017767921.1">
    <property type="nucleotide sequence ID" value="XM_017912432.1"/>
</dbReference>
<keyword evidence="7" id="KW-0032">Aminotransferase</keyword>
<dbReference type="Pfam" id="PF00155">
    <property type="entry name" value="Aminotran_1_2"/>
    <property type="match status" value="1"/>
</dbReference>
<organism evidence="15 16">
    <name type="scientific">Nicrophorus vespilloides</name>
    <name type="common">Boreal carrion beetle</name>
    <dbReference type="NCBI Taxonomy" id="110193"/>
    <lineage>
        <taxon>Eukaryota</taxon>
        <taxon>Metazoa</taxon>
        <taxon>Ecdysozoa</taxon>
        <taxon>Arthropoda</taxon>
        <taxon>Hexapoda</taxon>
        <taxon>Insecta</taxon>
        <taxon>Pterygota</taxon>
        <taxon>Neoptera</taxon>
        <taxon>Endopterygota</taxon>
        <taxon>Coleoptera</taxon>
        <taxon>Polyphaga</taxon>
        <taxon>Staphyliniformia</taxon>
        <taxon>Silphidae</taxon>
        <taxon>Nicrophorinae</taxon>
        <taxon>Nicrophorus</taxon>
    </lineage>
</organism>
<reference evidence="16" key="1">
    <citation type="submission" date="2025-08" db="UniProtKB">
        <authorList>
            <consortium name="RefSeq"/>
        </authorList>
    </citation>
    <scope>IDENTIFICATION</scope>
    <source>
        <tissue evidence="16">Whole Larva</tissue>
    </source>
</reference>
<keyword evidence="10 13" id="KW-0663">Pyridoxal phosphate</keyword>
<dbReference type="PIRSF" id="PIRSF000517">
    <property type="entry name" value="Tyr_transaminase"/>
    <property type="match status" value="1"/>
</dbReference>
<dbReference type="PROSITE" id="PS00105">
    <property type="entry name" value="AA_TRANSFER_CLASS_1"/>
    <property type="match status" value="1"/>
</dbReference>
<evidence type="ECO:0000256" key="9">
    <source>
        <dbReference type="ARBA" id="ARBA00022878"/>
    </source>
</evidence>
<dbReference type="InterPro" id="IPR015422">
    <property type="entry name" value="PyrdxlP-dep_Trfase_small"/>
</dbReference>
<comment type="similarity">
    <text evidence="3 13">Belongs to the class-I pyridoxal-phosphate-dependent aminotransferase family.</text>
</comment>
<keyword evidence="15" id="KW-1185">Reference proteome</keyword>
<keyword evidence="8" id="KW-0808">Transferase</keyword>
<gene>
    <name evidence="16" type="primary">LOC108556355</name>
</gene>
<evidence type="ECO:0000256" key="13">
    <source>
        <dbReference type="PIRNR" id="PIRNR000517"/>
    </source>
</evidence>